<evidence type="ECO:0000313" key="1">
    <source>
        <dbReference type="EMBL" id="TXF11926.1"/>
    </source>
</evidence>
<accession>A0A5C7ELE6</accession>
<protein>
    <submittedName>
        <fullName evidence="1">DUF1320 domain-containing protein</fullName>
    </submittedName>
</protein>
<dbReference type="Pfam" id="PF07030">
    <property type="entry name" value="Phage_Mu_Gp36"/>
    <property type="match status" value="1"/>
</dbReference>
<evidence type="ECO:0000313" key="2">
    <source>
        <dbReference type="Proteomes" id="UP000321201"/>
    </source>
</evidence>
<proteinExistence type="predicted"/>
<dbReference type="OrthoDB" id="9805172at2"/>
<keyword evidence="2" id="KW-1185">Reference proteome</keyword>
<dbReference type="InParanoid" id="A0A5C7ELE6"/>
<name>A0A5C7ELE6_9PROT</name>
<dbReference type="InterPro" id="IPR009752">
    <property type="entry name" value="Phage_Mu_GpJ"/>
</dbReference>
<dbReference type="Proteomes" id="UP000321201">
    <property type="component" value="Unassembled WGS sequence"/>
</dbReference>
<gene>
    <name evidence="1" type="ORF">FR698_07950</name>
</gene>
<reference evidence="1 2" key="1">
    <citation type="submission" date="2019-08" db="EMBL/GenBank/DDBJ databases">
        <title>Pelomicrobium methylotrophicum gen. nov., sp. nov. a moderately thermophilic, facultatively anaerobic, lithoautotrophic and methylotrophic bacterium isolated from a terrestrial mud volcano.</title>
        <authorList>
            <person name="Slobodkina G.B."/>
            <person name="Merkel A.Y."/>
            <person name="Slobodkin A.I."/>
        </authorList>
    </citation>
    <scope>NUCLEOTIDE SEQUENCE [LARGE SCALE GENOMIC DNA]</scope>
    <source>
        <strain evidence="1 2">SM250</strain>
    </source>
</reference>
<comment type="caution">
    <text evidence="1">The sequence shown here is derived from an EMBL/GenBank/DDBJ whole genome shotgun (WGS) entry which is preliminary data.</text>
</comment>
<dbReference type="EMBL" id="VPFL01000009">
    <property type="protein sequence ID" value="TXF11926.1"/>
    <property type="molecule type" value="Genomic_DNA"/>
</dbReference>
<dbReference type="AlphaFoldDB" id="A0A5C7ELE6"/>
<sequence>MAYLTAAELATRYGQDRLIDLTDRDGDGLADDPMIAQALADASAEIDGYLAARYRLPLPTVPAILARIAGDIAIYRLLSLRRMGDIEDARRRYEDARRLLEAISRGTVSLGLPAALPPEQQPGLSLAAAKSGPAPVFGPDQMGGF</sequence>
<dbReference type="RefSeq" id="WP_147799666.1">
    <property type="nucleotide sequence ID" value="NZ_VPFL01000009.1"/>
</dbReference>
<organism evidence="1 2">
    <name type="scientific">Pelomicrobium methylotrophicum</name>
    <dbReference type="NCBI Taxonomy" id="2602750"/>
    <lineage>
        <taxon>Bacteria</taxon>
        <taxon>Pseudomonadati</taxon>
        <taxon>Pseudomonadota</taxon>
        <taxon>Hydrogenophilia</taxon>
        <taxon>Hydrogenophilia incertae sedis</taxon>
        <taxon>Pelomicrobium</taxon>
    </lineage>
</organism>